<dbReference type="Gene3D" id="3.40.1810.10">
    <property type="entry name" value="Transcription factor, MADS-box"/>
    <property type="match status" value="1"/>
</dbReference>
<evidence type="ECO:0000256" key="1">
    <source>
        <dbReference type="ARBA" id="ARBA00004123"/>
    </source>
</evidence>
<dbReference type="GO" id="GO:0005634">
    <property type="term" value="C:nucleus"/>
    <property type="evidence" value="ECO:0007669"/>
    <property type="project" value="UniProtKB-SubCell"/>
</dbReference>
<dbReference type="SMART" id="SM00432">
    <property type="entry name" value="MADS"/>
    <property type="match status" value="1"/>
</dbReference>
<name>A0A5A7QXQ0_STRAF</name>
<protein>
    <submittedName>
        <fullName evidence="8">MADS-box transcription factor family protein</fullName>
    </submittedName>
</protein>
<evidence type="ECO:0000313" key="8">
    <source>
        <dbReference type="EMBL" id="GER48711.1"/>
    </source>
</evidence>
<dbReference type="OrthoDB" id="901967at2759"/>
<comment type="subcellular location">
    <subcellularLocation>
        <location evidence="1">Nucleus</location>
    </subcellularLocation>
</comment>
<dbReference type="EMBL" id="BKCP01008292">
    <property type="protein sequence ID" value="GER48711.1"/>
    <property type="molecule type" value="Genomic_DNA"/>
</dbReference>
<dbReference type="GO" id="GO:0045944">
    <property type="term" value="P:positive regulation of transcription by RNA polymerase II"/>
    <property type="evidence" value="ECO:0007669"/>
    <property type="project" value="InterPro"/>
</dbReference>
<organism evidence="8 9">
    <name type="scientific">Striga asiatica</name>
    <name type="common">Asiatic witchweed</name>
    <name type="synonym">Buchnera asiatica</name>
    <dbReference type="NCBI Taxonomy" id="4170"/>
    <lineage>
        <taxon>Eukaryota</taxon>
        <taxon>Viridiplantae</taxon>
        <taxon>Streptophyta</taxon>
        <taxon>Embryophyta</taxon>
        <taxon>Tracheophyta</taxon>
        <taxon>Spermatophyta</taxon>
        <taxon>Magnoliopsida</taxon>
        <taxon>eudicotyledons</taxon>
        <taxon>Gunneridae</taxon>
        <taxon>Pentapetalae</taxon>
        <taxon>asterids</taxon>
        <taxon>lamiids</taxon>
        <taxon>Lamiales</taxon>
        <taxon>Orobanchaceae</taxon>
        <taxon>Buchnereae</taxon>
        <taxon>Striga</taxon>
    </lineage>
</organism>
<dbReference type="InterPro" id="IPR033897">
    <property type="entry name" value="SRF-like_MADS-box"/>
</dbReference>
<dbReference type="CDD" id="cd00266">
    <property type="entry name" value="MADS_SRF_like"/>
    <property type="match status" value="1"/>
</dbReference>
<evidence type="ECO:0000256" key="4">
    <source>
        <dbReference type="ARBA" id="ARBA00023163"/>
    </source>
</evidence>
<evidence type="ECO:0000256" key="5">
    <source>
        <dbReference type="ARBA" id="ARBA00023242"/>
    </source>
</evidence>
<dbReference type="GO" id="GO:0000978">
    <property type="term" value="F:RNA polymerase II cis-regulatory region sequence-specific DNA binding"/>
    <property type="evidence" value="ECO:0007669"/>
    <property type="project" value="TreeGrafter"/>
</dbReference>
<gene>
    <name evidence="8" type="ORF">STAS_25882</name>
</gene>
<dbReference type="InterPro" id="IPR002100">
    <property type="entry name" value="TF_MADSbox"/>
</dbReference>
<evidence type="ECO:0000313" key="9">
    <source>
        <dbReference type="Proteomes" id="UP000325081"/>
    </source>
</evidence>
<evidence type="ECO:0000256" key="3">
    <source>
        <dbReference type="ARBA" id="ARBA00023125"/>
    </source>
</evidence>
<keyword evidence="4" id="KW-0804">Transcription</keyword>
<evidence type="ECO:0000259" key="7">
    <source>
        <dbReference type="PROSITE" id="PS50066"/>
    </source>
</evidence>
<proteinExistence type="predicted"/>
<keyword evidence="5" id="KW-0539">Nucleus</keyword>
<evidence type="ECO:0000256" key="2">
    <source>
        <dbReference type="ARBA" id="ARBA00023015"/>
    </source>
</evidence>
<dbReference type="InterPro" id="IPR036879">
    <property type="entry name" value="TF_MADSbox_sf"/>
</dbReference>
<dbReference type="GO" id="GO:0000981">
    <property type="term" value="F:DNA-binding transcription factor activity, RNA polymerase II-specific"/>
    <property type="evidence" value="ECO:0007669"/>
    <property type="project" value="InterPro"/>
</dbReference>
<keyword evidence="2" id="KW-0805">Transcription regulation</keyword>
<keyword evidence="9" id="KW-1185">Reference proteome</keyword>
<keyword evidence="3" id="KW-0238">DNA-binding</keyword>
<dbReference type="Pfam" id="PF00319">
    <property type="entry name" value="SRF-TF"/>
    <property type="match status" value="1"/>
</dbReference>
<dbReference type="AlphaFoldDB" id="A0A5A7QXQ0"/>
<dbReference type="PANTHER" id="PTHR11945">
    <property type="entry name" value="MADS BOX PROTEIN"/>
    <property type="match status" value="1"/>
</dbReference>
<dbReference type="FunFam" id="3.40.1810.10:FF:000018">
    <property type="entry name" value="agamous-like MADS-box protein AGL80"/>
    <property type="match status" value="1"/>
</dbReference>
<feature type="region of interest" description="Disordered" evidence="6">
    <location>
        <begin position="161"/>
        <end position="188"/>
    </location>
</feature>
<feature type="domain" description="MADS-box" evidence="7">
    <location>
        <begin position="1"/>
        <end position="49"/>
    </location>
</feature>
<comment type="caution">
    <text evidence="8">The sequence shown here is derived from an EMBL/GenBank/DDBJ whole genome shotgun (WGS) entry which is preliminary data.</text>
</comment>
<accession>A0A5A7QXQ0</accession>
<dbReference type="SUPFAM" id="SSF55455">
    <property type="entry name" value="SRF-like"/>
    <property type="match status" value="1"/>
</dbReference>
<dbReference type="PROSITE" id="PS50066">
    <property type="entry name" value="MADS_BOX_2"/>
    <property type="match status" value="1"/>
</dbReference>
<reference evidence="9" key="1">
    <citation type="journal article" date="2019" name="Curr. Biol.">
        <title>Genome Sequence of Striga asiatica Provides Insight into the Evolution of Plant Parasitism.</title>
        <authorList>
            <person name="Yoshida S."/>
            <person name="Kim S."/>
            <person name="Wafula E.K."/>
            <person name="Tanskanen J."/>
            <person name="Kim Y.M."/>
            <person name="Honaas L."/>
            <person name="Yang Z."/>
            <person name="Spallek T."/>
            <person name="Conn C.E."/>
            <person name="Ichihashi Y."/>
            <person name="Cheong K."/>
            <person name="Cui S."/>
            <person name="Der J.P."/>
            <person name="Gundlach H."/>
            <person name="Jiao Y."/>
            <person name="Hori C."/>
            <person name="Ishida J.K."/>
            <person name="Kasahara H."/>
            <person name="Kiba T."/>
            <person name="Kim M.S."/>
            <person name="Koo N."/>
            <person name="Laohavisit A."/>
            <person name="Lee Y.H."/>
            <person name="Lumba S."/>
            <person name="McCourt P."/>
            <person name="Mortimer J.C."/>
            <person name="Mutuku J.M."/>
            <person name="Nomura T."/>
            <person name="Sasaki-Sekimoto Y."/>
            <person name="Seto Y."/>
            <person name="Wang Y."/>
            <person name="Wakatake T."/>
            <person name="Sakakibara H."/>
            <person name="Demura T."/>
            <person name="Yamaguchi S."/>
            <person name="Yoneyama K."/>
            <person name="Manabe R.I."/>
            <person name="Nelson D.C."/>
            <person name="Schulman A.H."/>
            <person name="Timko M.P."/>
            <person name="dePamphilis C.W."/>
            <person name="Choi D."/>
            <person name="Shirasu K."/>
        </authorList>
    </citation>
    <scope>NUCLEOTIDE SEQUENCE [LARGE SCALE GENOMIC DNA]</scope>
    <source>
        <strain evidence="9">cv. UVA1</strain>
    </source>
</reference>
<evidence type="ECO:0000256" key="6">
    <source>
        <dbReference type="SAM" id="MobiDB-lite"/>
    </source>
</evidence>
<dbReference type="GO" id="GO:0046983">
    <property type="term" value="F:protein dimerization activity"/>
    <property type="evidence" value="ECO:0007669"/>
    <property type="project" value="InterPro"/>
</dbReference>
<dbReference type="PANTHER" id="PTHR11945:SF387">
    <property type="entry name" value="AGAMOUS-LIKE MADS-BOX PROTEIN AGL80"/>
    <property type="match status" value="1"/>
</dbReference>
<dbReference type="Proteomes" id="UP000325081">
    <property type="component" value="Unassembled WGS sequence"/>
</dbReference>
<sequence>MTRKKVTLAYITNDSERKASFRKRKKGLINKVRELSTLCDVQACAVIYSPYDTEPEVWPSRAGAQAVLARFRALSEMDRTRKMVNQESFTRQRIKKTEDKLRRLHKDNRRREMEGFMFQCISGLAGLDQLDPRNWAEMGWVIDQTLRDITSRIEAMKINGQEGSASRAGDQGPAQPPPPASAGLGDGEMGGYLLNPVQSAPYHISVFPSNRHRNEDRLLLGHHQLHFCFQLVDHLSNVALRLESTQQSIIEGNGNNIQSLNTIFFTAS</sequence>
<dbReference type="PRINTS" id="PR00404">
    <property type="entry name" value="MADSDOMAIN"/>
</dbReference>